<evidence type="ECO:0000259" key="6">
    <source>
        <dbReference type="PROSITE" id="PS50928"/>
    </source>
</evidence>
<reference evidence="7 8" key="1">
    <citation type="journal article" date="2019" name="Int. J. Syst. Evol. Microbiol.">
        <title>The Global Catalogue of Microorganisms (GCM) 10K type strain sequencing project: providing services to taxonomists for standard genome sequencing and annotation.</title>
        <authorList>
            <consortium name="The Broad Institute Genomics Platform"/>
            <consortium name="The Broad Institute Genome Sequencing Center for Infectious Disease"/>
            <person name="Wu L."/>
            <person name="Ma J."/>
        </authorList>
    </citation>
    <scope>NUCLEOTIDE SEQUENCE [LARGE SCALE GENOMIC DNA]</scope>
    <source>
        <strain evidence="7 8">XZYJT29</strain>
    </source>
</reference>
<dbReference type="CDD" id="cd06261">
    <property type="entry name" value="TM_PBP2"/>
    <property type="match status" value="1"/>
</dbReference>
<proteinExistence type="inferred from homology"/>
<dbReference type="Proteomes" id="UP001596432">
    <property type="component" value="Unassembled WGS sequence"/>
</dbReference>
<keyword evidence="5" id="KW-0813">Transport</keyword>
<dbReference type="SUPFAM" id="SSF161098">
    <property type="entry name" value="MetI-like"/>
    <property type="match status" value="1"/>
</dbReference>
<evidence type="ECO:0000256" key="1">
    <source>
        <dbReference type="ARBA" id="ARBA00004141"/>
    </source>
</evidence>
<comment type="similarity">
    <text evidence="5">Belongs to the binding-protein-dependent transport system permease family.</text>
</comment>
<comment type="subcellular location">
    <subcellularLocation>
        <location evidence="5">Cell membrane</location>
        <topology evidence="5">Multi-pass membrane protein</topology>
    </subcellularLocation>
    <subcellularLocation>
        <location evidence="1">Membrane</location>
        <topology evidence="1">Multi-pass membrane protein</topology>
    </subcellularLocation>
</comment>
<evidence type="ECO:0000256" key="4">
    <source>
        <dbReference type="ARBA" id="ARBA00023136"/>
    </source>
</evidence>
<dbReference type="AlphaFoldDB" id="A0ABD5XY91"/>
<sequence>MSNYYLRRTARVFVTIYLVATLTFGLIRLLPGGPYSQLRNSLRRQGMSSQEIEARIKALQNINPDTPLWQQYIDYMAGLVQGNLGQSIHYQEPVADIIARAAPWTIFVVGVSTVLVFGFGIVFGALQAYWEGSRFDRALTVLSISVMSVPFYVYAILLLYVLSYQMGITPTAGTVGSEYRGENLSIGFVISALQHAFLPILSYTVAEAGIQMLAMRGNSIQVLGKDYVRVARLRGIADTRIATRYVARNAVLPMYTGFLLLLGFRLGGTVILEDIFSYTGLGYYLFDALDSNDYPLMMGTFLIITVALVVGVYIADLTYGKIDPRVKSGESNEAF</sequence>
<dbReference type="GO" id="GO:0005886">
    <property type="term" value="C:plasma membrane"/>
    <property type="evidence" value="ECO:0007669"/>
    <property type="project" value="UniProtKB-SubCell"/>
</dbReference>
<dbReference type="EMBL" id="JBHTAS010000001">
    <property type="protein sequence ID" value="MFC7140097.1"/>
    <property type="molecule type" value="Genomic_DNA"/>
</dbReference>
<dbReference type="Pfam" id="PF00528">
    <property type="entry name" value="BPD_transp_1"/>
    <property type="match status" value="1"/>
</dbReference>
<evidence type="ECO:0000313" key="8">
    <source>
        <dbReference type="Proteomes" id="UP001596432"/>
    </source>
</evidence>
<feature type="transmembrane region" description="Helical" evidence="5">
    <location>
        <begin position="184"/>
        <end position="206"/>
    </location>
</feature>
<keyword evidence="2 5" id="KW-0812">Transmembrane</keyword>
<keyword evidence="4 5" id="KW-0472">Membrane</keyword>
<name>A0ABD5XY91_9EURY</name>
<gene>
    <name evidence="7" type="ORF">ACFQMA_09655</name>
</gene>
<dbReference type="RefSeq" id="WP_274325664.1">
    <property type="nucleotide sequence ID" value="NZ_CP118158.1"/>
</dbReference>
<feature type="domain" description="ABC transmembrane type-1" evidence="6">
    <location>
        <begin position="102"/>
        <end position="319"/>
    </location>
</feature>
<feature type="transmembrane region" description="Helical" evidence="5">
    <location>
        <begin position="250"/>
        <end position="272"/>
    </location>
</feature>
<feature type="transmembrane region" description="Helical" evidence="5">
    <location>
        <begin position="12"/>
        <end position="30"/>
    </location>
</feature>
<dbReference type="Gene3D" id="1.10.3720.10">
    <property type="entry name" value="MetI-like"/>
    <property type="match status" value="1"/>
</dbReference>
<dbReference type="PANTHER" id="PTHR43376:SF1">
    <property type="entry name" value="OLIGOPEPTIDE TRANSPORT SYSTEM PERMEASE PROTEIN"/>
    <property type="match status" value="1"/>
</dbReference>
<evidence type="ECO:0000256" key="2">
    <source>
        <dbReference type="ARBA" id="ARBA00022692"/>
    </source>
</evidence>
<keyword evidence="8" id="KW-1185">Reference proteome</keyword>
<feature type="transmembrane region" description="Helical" evidence="5">
    <location>
        <begin position="104"/>
        <end position="126"/>
    </location>
</feature>
<dbReference type="PANTHER" id="PTHR43376">
    <property type="entry name" value="OLIGOPEPTIDE TRANSPORT SYSTEM PERMEASE PROTEIN"/>
    <property type="match status" value="1"/>
</dbReference>
<feature type="transmembrane region" description="Helical" evidence="5">
    <location>
        <begin position="138"/>
        <end position="164"/>
    </location>
</feature>
<evidence type="ECO:0000256" key="5">
    <source>
        <dbReference type="RuleBase" id="RU363032"/>
    </source>
</evidence>
<keyword evidence="3 5" id="KW-1133">Transmembrane helix</keyword>
<feature type="transmembrane region" description="Helical" evidence="5">
    <location>
        <begin position="294"/>
        <end position="315"/>
    </location>
</feature>
<dbReference type="PROSITE" id="PS50928">
    <property type="entry name" value="ABC_TM1"/>
    <property type="match status" value="1"/>
</dbReference>
<accession>A0ABD5XY91</accession>
<dbReference type="InterPro" id="IPR035906">
    <property type="entry name" value="MetI-like_sf"/>
</dbReference>
<evidence type="ECO:0000256" key="3">
    <source>
        <dbReference type="ARBA" id="ARBA00022989"/>
    </source>
</evidence>
<comment type="caution">
    <text evidence="7">The sequence shown here is derived from an EMBL/GenBank/DDBJ whole genome shotgun (WGS) entry which is preliminary data.</text>
</comment>
<organism evidence="7 8">
    <name type="scientific">Halosimplex aquaticum</name>
    <dbReference type="NCBI Taxonomy" id="3026162"/>
    <lineage>
        <taxon>Archaea</taxon>
        <taxon>Methanobacteriati</taxon>
        <taxon>Methanobacteriota</taxon>
        <taxon>Stenosarchaea group</taxon>
        <taxon>Halobacteria</taxon>
        <taxon>Halobacteriales</taxon>
        <taxon>Haloarculaceae</taxon>
        <taxon>Halosimplex</taxon>
    </lineage>
</organism>
<dbReference type="InterPro" id="IPR000515">
    <property type="entry name" value="MetI-like"/>
</dbReference>
<protein>
    <submittedName>
        <fullName evidence="7">ABC transporter permease</fullName>
    </submittedName>
</protein>
<dbReference type="GeneID" id="78820372"/>
<evidence type="ECO:0000313" key="7">
    <source>
        <dbReference type="EMBL" id="MFC7140097.1"/>
    </source>
</evidence>